<dbReference type="PANTHER" id="PTHR13347:SF1">
    <property type="entry name" value="HEAT REPEAT-CONTAINING PROTEIN 3"/>
    <property type="match status" value="1"/>
</dbReference>
<dbReference type="Pfam" id="PF25567">
    <property type="entry name" value="TPR_SYO1"/>
    <property type="match status" value="1"/>
</dbReference>
<reference evidence="4" key="1">
    <citation type="journal article" date="2021" name="IMA Fungus">
        <title>Genomic characterization of three marine fungi, including Emericellopsis atlantica sp. nov. with signatures of a generalist lifestyle and marine biomass degradation.</title>
        <authorList>
            <person name="Hagestad O.C."/>
            <person name="Hou L."/>
            <person name="Andersen J.H."/>
            <person name="Hansen E.H."/>
            <person name="Altermark B."/>
            <person name="Li C."/>
            <person name="Kuhnert E."/>
            <person name="Cox R.J."/>
            <person name="Crous P.W."/>
            <person name="Spatafora J.W."/>
            <person name="Lail K."/>
            <person name="Amirebrahimi M."/>
            <person name="Lipzen A."/>
            <person name="Pangilinan J."/>
            <person name="Andreopoulos W."/>
            <person name="Hayes R.D."/>
            <person name="Ng V."/>
            <person name="Grigoriev I.V."/>
            <person name="Jackson S.A."/>
            <person name="Sutton T.D.S."/>
            <person name="Dobson A.D.W."/>
            <person name="Rama T."/>
        </authorList>
    </citation>
    <scope>NUCLEOTIDE SEQUENCE</scope>
    <source>
        <strain evidence="4">TRa3180A</strain>
    </source>
</reference>
<dbReference type="Gene3D" id="1.25.10.10">
    <property type="entry name" value="Leucine-rich Repeat Variant"/>
    <property type="match status" value="2"/>
</dbReference>
<dbReference type="OrthoDB" id="288703at2759"/>
<feature type="domain" description="SYO1-like TPR repeats" evidence="3">
    <location>
        <begin position="423"/>
        <end position="663"/>
    </location>
</feature>
<dbReference type="PANTHER" id="PTHR13347">
    <property type="entry name" value="HEAT REPEAT-CONTAINING PROTEIN 3"/>
    <property type="match status" value="1"/>
</dbReference>
<evidence type="ECO:0000259" key="3">
    <source>
        <dbReference type="Pfam" id="PF25567"/>
    </source>
</evidence>
<evidence type="ECO:0000256" key="2">
    <source>
        <dbReference type="SAM" id="MobiDB-lite"/>
    </source>
</evidence>
<dbReference type="GO" id="GO:0051082">
    <property type="term" value="F:unfolded protein binding"/>
    <property type="evidence" value="ECO:0007669"/>
    <property type="project" value="TreeGrafter"/>
</dbReference>
<accession>A0A9P8CI25</accession>
<evidence type="ECO:0000313" key="4">
    <source>
        <dbReference type="EMBL" id="KAG9246061.1"/>
    </source>
</evidence>
<gene>
    <name evidence="4" type="ORF">BJ878DRAFT_316085</name>
</gene>
<dbReference type="Proteomes" id="UP000887226">
    <property type="component" value="Unassembled WGS sequence"/>
</dbReference>
<name>A0A9P8CI25_9HELO</name>
<feature type="region of interest" description="Disordered" evidence="2">
    <location>
        <begin position="333"/>
        <end position="376"/>
    </location>
</feature>
<feature type="region of interest" description="Disordered" evidence="2">
    <location>
        <begin position="1"/>
        <end position="27"/>
    </location>
</feature>
<dbReference type="CDD" id="cd13394">
    <property type="entry name" value="Syo1_like"/>
    <property type="match status" value="1"/>
</dbReference>
<keyword evidence="5" id="KW-1185">Reference proteome</keyword>
<dbReference type="EMBL" id="MU253819">
    <property type="protein sequence ID" value="KAG9246061.1"/>
    <property type="molecule type" value="Genomic_DNA"/>
</dbReference>
<feature type="compositionally biased region" description="Basic residues" evidence="2">
    <location>
        <begin position="1"/>
        <end position="11"/>
    </location>
</feature>
<comment type="similarity">
    <text evidence="1">Belongs to the nuclear import and ribosome assembly adapter family.</text>
</comment>
<dbReference type="GO" id="GO:0006606">
    <property type="term" value="P:protein import into nucleus"/>
    <property type="evidence" value="ECO:0007669"/>
    <property type="project" value="TreeGrafter"/>
</dbReference>
<protein>
    <recommendedName>
        <fullName evidence="3">SYO1-like TPR repeats domain-containing protein</fullName>
    </recommendedName>
</protein>
<dbReference type="AlphaFoldDB" id="A0A9P8CI25"/>
<dbReference type="GO" id="GO:0042273">
    <property type="term" value="P:ribosomal large subunit biogenesis"/>
    <property type="evidence" value="ECO:0007669"/>
    <property type="project" value="TreeGrafter"/>
</dbReference>
<sequence>MAKSKPRNRNKNRTDPSKPIKPPSDPELAALRDKKILPVLKDLQSAELKTRSAAALAIANIIEDTKCRKLLLREQIVRILLEQTLTDSSLDSRAAGWGILHNLAIEEEADFCVHLFRQEILTAIGGIVRSITETIKSDDPPLFKLPVAQQKLLWTLTSSVLGLLTSLGEAQDEIAQEISNNLDLVAFLFDVLSLNGSPPATQSEALSCLTALTEDNKNLCDQLAASESWLLGLIRLTDTGGLPAVAACGVLHNIFTCLQWFDHNTPKEGTSDSMLVPVLTASMDEAGAQEDGMNGNASNSEQILKLALEIIASIATSLQEALEHGSKFEKTFEGFDDKAEVTNGDDVMDDDEELGEVDEQENEDEEDDEMDEDEMEADMERVLGNGPEDDGNGPEEVTLDRLVRTAAPRVLALATPFGTSTPEQEAIRLRALATLTNISWTVSSIDFSSGHLNSLHTFWSALAQKIWDELICVVLAKNTADIELASTITSLAWAVCRSVPGAFRPTEEHWKFMSLYQASKKLAVSRTNGTKPGSDEQSVDSFQTLGVKTIGVLGQLALHPASVELNREIGVFLITVLAGIPETPAADAVEAMNQIFDIYADKSYAFDEAVFWHDGFYDHLEGMLPKAKNMTKGIDKRKFGELRARADEAVLNLGRFLKYKRNEKKQKN</sequence>
<feature type="compositionally biased region" description="Acidic residues" evidence="2">
    <location>
        <begin position="346"/>
        <end position="376"/>
    </location>
</feature>
<dbReference type="InterPro" id="IPR016024">
    <property type="entry name" value="ARM-type_fold"/>
</dbReference>
<dbReference type="InterPro" id="IPR011989">
    <property type="entry name" value="ARM-like"/>
</dbReference>
<dbReference type="InterPro" id="IPR057990">
    <property type="entry name" value="TPR_SYO1"/>
</dbReference>
<dbReference type="SUPFAM" id="SSF48371">
    <property type="entry name" value="ARM repeat"/>
    <property type="match status" value="1"/>
</dbReference>
<comment type="caution">
    <text evidence="4">The sequence shown here is derived from an EMBL/GenBank/DDBJ whole genome shotgun (WGS) entry which is preliminary data.</text>
</comment>
<dbReference type="InterPro" id="IPR052616">
    <property type="entry name" value="SYO1-like"/>
</dbReference>
<organism evidence="4 5">
    <name type="scientific">Calycina marina</name>
    <dbReference type="NCBI Taxonomy" id="1763456"/>
    <lineage>
        <taxon>Eukaryota</taxon>
        <taxon>Fungi</taxon>
        <taxon>Dikarya</taxon>
        <taxon>Ascomycota</taxon>
        <taxon>Pezizomycotina</taxon>
        <taxon>Leotiomycetes</taxon>
        <taxon>Helotiales</taxon>
        <taxon>Pezizellaceae</taxon>
        <taxon>Calycina</taxon>
    </lineage>
</organism>
<proteinExistence type="inferred from homology"/>
<evidence type="ECO:0000313" key="5">
    <source>
        <dbReference type="Proteomes" id="UP000887226"/>
    </source>
</evidence>
<evidence type="ECO:0000256" key="1">
    <source>
        <dbReference type="ARBA" id="ARBA00049983"/>
    </source>
</evidence>